<name>A0A8T0Q945_PANVG</name>
<keyword evidence="1" id="KW-1133">Transmembrane helix</keyword>
<organism evidence="2 3">
    <name type="scientific">Panicum virgatum</name>
    <name type="common">Blackwell switchgrass</name>
    <dbReference type="NCBI Taxonomy" id="38727"/>
    <lineage>
        <taxon>Eukaryota</taxon>
        <taxon>Viridiplantae</taxon>
        <taxon>Streptophyta</taxon>
        <taxon>Embryophyta</taxon>
        <taxon>Tracheophyta</taxon>
        <taxon>Spermatophyta</taxon>
        <taxon>Magnoliopsida</taxon>
        <taxon>Liliopsida</taxon>
        <taxon>Poales</taxon>
        <taxon>Poaceae</taxon>
        <taxon>PACMAD clade</taxon>
        <taxon>Panicoideae</taxon>
        <taxon>Panicodae</taxon>
        <taxon>Paniceae</taxon>
        <taxon>Panicinae</taxon>
        <taxon>Panicum</taxon>
        <taxon>Panicum sect. Hiantes</taxon>
    </lineage>
</organism>
<keyword evidence="3" id="KW-1185">Reference proteome</keyword>
<dbReference type="AlphaFoldDB" id="A0A8T0Q945"/>
<dbReference type="EMBL" id="CM029049">
    <property type="protein sequence ID" value="KAG2570453.1"/>
    <property type="molecule type" value="Genomic_DNA"/>
</dbReference>
<protein>
    <submittedName>
        <fullName evidence="2">Uncharacterized protein</fullName>
    </submittedName>
</protein>
<dbReference type="Proteomes" id="UP000823388">
    <property type="component" value="Chromosome 7K"/>
</dbReference>
<evidence type="ECO:0000313" key="3">
    <source>
        <dbReference type="Proteomes" id="UP000823388"/>
    </source>
</evidence>
<sequence length="123" mass="13307">MNGKVRGGGCESHLCFSLCSCLCTINSRWSAPRRWTPRSLHAPLDAAAPRRSTPPQPWPPHHIARRRCSRRAMLLVAAAALIRLVAVALSLLADAALIWIRRGGVGGGLVGGRRGVDWNRVGI</sequence>
<evidence type="ECO:0000313" key="2">
    <source>
        <dbReference type="EMBL" id="KAG2570453.1"/>
    </source>
</evidence>
<keyword evidence="1" id="KW-0472">Membrane</keyword>
<proteinExistence type="predicted"/>
<gene>
    <name evidence="2" type="ORF">PVAP13_7KG048727</name>
</gene>
<feature type="transmembrane region" description="Helical" evidence="1">
    <location>
        <begin position="72"/>
        <end position="100"/>
    </location>
</feature>
<comment type="caution">
    <text evidence="2">The sequence shown here is derived from an EMBL/GenBank/DDBJ whole genome shotgun (WGS) entry which is preliminary data.</text>
</comment>
<evidence type="ECO:0000256" key="1">
    <source>
        <dbReference type="SAM" id="Phobius"/>
    </source>
</evidence>
<accession>A0A8T0Q945</accession>
<keyword evidence="1" id="KW-0812">Transmembrane</keyword>
<reference evidence="2" key="1">
    <citation type="submission" date="2020-05" db="EMBL/GenBank/DDBJ databases">
        <title>WGS assembly of Panicum virgatum.</title>
        <authorList>
            <person name="Lovell J.T."/>
            <person name="Jenkins J."/>
            <person name="Shu S."/>
            <person name="Juenger T.E."/>
            <person name="Schmutz J."/>
        </authorList>
    </citation>
    <scope>NUCLEOTIDE SEQUENCE</scope>
    <source>
        <strain evidence="2">AP13</strain>
    </source>
</reference>